<evidence type="ECO:0000313" key="1">
    <source>
        <dbReference type="EMBL" id="AWM76768.1"/>
    </source>
</evidence>
<protein>
    <recommendedName>
        <fullName evidence="3">MalT-like TPR region domain-containing protein</fullName>
    </recommendedName>
</protein>
<dbReference type="Proteomes" id="UP000247763">
    <property type="component" value="Chromosome"/>
</dbReference>
<evidence type="ECO:0000313" key="2">
    <source>
        <dbReference type="Proteomes" id="UP000247763"/>
    </source>
</evidence>
<dbReference type="EMBL" id="CP029479">
    <property type="protein sequence ID" value="AWM76768.1"/>
    <property type="molecule type" value="Genomic_DNA"/>
</dbReference>
<dbReference type="RefSeq" id="WP_110449337.1">
    <property type="nucleotide sequence ID" value="NZ_CP029479.1"/>
</dbReference>
<organism evidence="1 2">
    <name type="scientific">Phenylobacterium parvum</name>
    <dbReference type="NCBI Taxonomy" id="2201350"/>
    <lineage>
        <taxon>Bacteria</taxon>
        <taxon>Pseudomonadati</taxon>
        <taxon>Pseudomonadota</taxon>
        <taxon>Alphaproteobacteria</taxon>
        <taxon>Caulobacterales</taxon>
        <taxon>Caulobacteraceae</taxon>
        <taxon>Phenylobacterium</taxon>
    </lineage>
</organism>
<dbReference type="AlphaFoldDB" id="A0A2Z3HYX7"/>
<gene>
    <name evidence="1" type="ORF">HYN04_02720</name>
</gene>
<evidence type="ECO:0008006" key="3">
    <source>
        <dbReference type="Google" id="ProtNLM"/>
    </source>
</evidence>
<accession>A0A2Z3HYX7</accession>
<sequence>MFGLNRQVRKLIEEQGGALRDGLSADDMSLVEVLPLAMLLKEASEADDAAGRASGRKRSQLRLDAAILWREVTRRSGEVRALSRAAFSAEGALELYGVRSAGWARARCEQAFAALLGAELFGDSRLLDSAETAFRDSLSGPRRGLVAPLAEIGLLALSGRRALATGDAQAARVAAARFAQPIADLKAMSSRIRAARMLSVDGHILRAEMLCEWGSRLADAPLLRASVRDTLSAASGLTPDFEPLTIARIGFARARAQIALGEVEGDAEPAIAGVNLMSSVLSDLTLEHSPLDRAQGEYVLGLGYEVLGDLAGDARSFERAISAFDRALSITSRRDGLVLRAKAAAHRALCLARAAEISGDVAVLNSAEKAFRKELANGLVVRDRESWALLQLNLARLLLARLEITRKDRGERAGARAALSSALDVLSDQGLRSLGRSAVRTLELVDSAMRDTVGIKPAAD</sequence>
<proteinExistence type="predicted"/>
<dbReference type="KEGG" id="phb:HYN04_02720"/>
<reference evidence="2" key="1">
    <citation type="submission" date="2018-05" db="EMBL/GenBank/DDBJ databases">
        <title>Genome sequencing of Phenylobacterium sp. HYN0004.</title>
        <authorList>
            <person name="Yi H."/>
            <person name="Baek C."/>
        </authorList>
    </citation>
    <scope>NUCLEOTIDE SEQUENCE [LARGE SCALE GENOMIC DNA]</scope>
    <source>
        <strain evidence="2">HYN0004</strain>
    </source>
</reference>
<name>A0A2Z3HYX7_9CAUL</name>
<dbReference type="OrthoDB" id="7169324at2"/>
<keyword evidence="2" id="KW-1185">Reference proteome</keyword>